<dbReference type="PROSITE" id="PS51257">
    <property type="entry name" value="PROKAR_LIPOPROTEIN"/>
    <property type="match status" value="1"/>
</dbReference>
<evidence type="ECO:0000256" key="1">
    <source>
        <dbReference type="SAM" id="SignalP"/>
    </source>
</evidence>
<evidence type="ECO:0000313" key="3">
    <source>
        <dbReference type="Proteomes" id="UP000034036"/>
    </source>
</evidence>
<dbReference type="EMBL" id="LCDF01000016">
    <property type="protein sequence ID" value="KKS47391.1"/>
    <property type="molecule type" value="Genomic_DNA"/>
</dbReference>
<protein>
    <recommendedName>
        <fullName evidence="4">DUF3221 domain-containing protein</fullName>
    </recommendedName>
</protein>
<proteinExistence type="predicted"/>
<feature type="chain" id="PRO_5002536227" description="DUF3221 domain-containing protein" evidence="1">
    <location>
        <begin position="25"/>
        <end position="122"/>
    </location>
</feature>
<comment type="caution">
    <text evidence="2">The sequence shown here is derived from an EMBL/GenBank/DDBJ whole genome shotgun (WGS) entry which is preliminary data.</text>
</comment>
<reference evidence="2 3" key="1">
    <citation type="journal article" date="2015" name="Nature">
        <title>rRNA introns, odd ribosomes, and small enigmatic genomes across a large radiation of phyla.</title>
        <authorList>
            <person name="Brown C.T."/>
            <person name="Hug L.A."/>
            <person name="Thomas B.C."/>
            <person name="Sharon I."/>
            <person name="Castelle C.J."/>
            <person name="Singh A."/>
            <person name="Wilkins M.J."/>
            <person name="Williams K.H."/>
            <person name="Banfield J.F."/>
        </authorList>
    </citation>
    <scope>NUCLEOTIDE SEQUENCE [LARGE SCALE GENOMIC DNA]</scope>
</reference>
<accession>A0A0G1BM91</accession>
<evidence type="ECO:0008006" key="4">
    <source>
        <dbReference type="Google" id="ProtNLM"/>
    </source>
</evidence>
<keyword evidence="1" id="KW-0732">Signal</keyword>
<sequence>MNLKLSAKICGALLSAFLAFLALAFITGCAESEDEKWEVEGTVVDVMIAEKNVGIRGHNFPIVYRTTRVVFNDRVDLFVEQAVYSLKTTLGKKVRIFLSGDHIKHFKVIDETAGCVEKPNFG</sequence>
<feature type="signal peptide" evidence="1">
    <location>
        <begin position="1"/>
        <end position="24"/>
    </location>
</feature>
<dbReference type="Proteomes" id="UP000034036">
    <property type="component" value="Unassembled WGS sequence"/>
</dbReference>
<evidence type="ECO:0000313" key="2">
    <source>
        <dbReference type="EMBL" id="KKS47391.1"/>
    </source>
</evidence>
<organism evidence="2 3">
    <name type="scientific">Candidatus Giovannonibacteria bacterium GW2011_GWF2_42_19</name>
    <dbReference type="NCBI Taxonomy" id="1618659"/>
    <lineage>
        <taxon>Bacteria</taxon>
        <taxon>Candidatus Giovannoniibacteriota</taxon>
    </lineage>
</organism>
<dbReference type="AlphaFoldDB" id="A0A0G1BM91"/>
<name>A0A0G1BM91_9BACT</name>
<gene>
    <name evidence="2" type="ORF">UV11_C0016G0006</name>
</gene>